<sequence>TIDMGSQHKSGKQQEKNGSLKLYVQIYNVIQILLCSYMVYGLMPCISFPNIFGINSEFDAQGEWFVFVHYLSKFLDWFDTLWIILKKNRKQLSFLHVYHHMTIPMVWGYLLHNGVANGTTRYGAWVNSLTHVIMYSHYLWTSFGLRNPFKHLITGWQIAQFYSCLLHAFVVRALEETECWKMAWLQICYQV</sequence>
<evidence type="ECO:0000256" key="4">
    <source>
        <dbReference type="ARBA" id="ARBA00022692"/>
    </source>
</evidence>
<keyword evidence="8 10" id="KW-0472">Membrane</keyword>
<gene>
    <name evidence="11" type="primary">ELOVL5</name>
    <name evidence="11" type="ORF">SPIL2461_LOCUS20230</name>
</gene>
<feature type="non-terminal residue" evidence="11">
    <location>
        <position position="1"/>
    </location>
</feature>
<keyword evidence="12" id="KW-1185">Reference proteome</keyword>
<keyword evidence="4 10" id="KW-0812">Transmembrane</keyword>
<dbReference type="EMBL" id="CAJNIZ010045196">
    <property type="protein sequence ID" value="CAE7713134.1"/>
    <property type="molecule type" value="Genomic_DNA"/>
</dbReference>
<evidence type="ECO:0000256" key="2">
    <source>
        <dbReference type="ARBA" id="ARBA00022516"/>
    </source>
</evidence>
<dbReference type="InterPro" id="IPR002076">
    <property type="entry name" value="ELO_fam"/>
</dbReference>
<name>A0A812XAB4_SYMPI</name>
<evidence type="ECO:0000256" key="7">
    <source>
        <dbReference type="ARBA" id="ARBA00023098"/>
    </source>
</evidence>
<comment type="caution">
    <text evidence="10">Lacks conserved residue(s) required for the propagation of feature annotation.</text>
</comment>
<feature type="transmembrane region" description="Helical" evidence="10">
    <location>
        <begin position="92"/>
        <end position="110"/>
    </location>
</feature>
<dbReference type="OrthoDB" id="434092at2759"/>
<dbReference type="AlphaFoldDB" id="A0A812XAB4"/>
<dbReference type="EC" id="2.3.1.-" evidence="10"/>
<evidence type="ECO:0000313" key="12">
    <source>
        <dbReference type="Proteomes" id="UP000649617"/>
    </source>
</evidence>
<keyword evidence="5 10" id="KW-0276">Fatty acid metabolism</keyword>
<evidence type="ECO:0000313" key="11">
    <source>
        <dbReference type="EMBL" id="CAE7713134.1"/>
    </source>
</evidence>
<dbReference type="GO" id="GO:0042761">
    <property type="term" value="P:very long-chain fatty acid biosynthetic process"/>
    <property type="evidence" value="ECO:0007669"/>
    <property type="project" value="TreeGrafter"/>
</dbReference>
<feature type="transmembrane region" description="Helical" evidence="10">
    <location>
        <begin position="64"/>
        <end position="85"/>
    </location>
</feature>
<feature type="non-terminal residue" evidence="11">
    <location>
        <position position="191"/>
    </location>
</feature>
<dbReference type="Proteomes" id="UP000649617">
    <property type="component" value="Unassembled WGS sequence"/>
</dbReference>
<dbReference type="GO" id="GO:0019367">
    <property type="term" value="P:fatty acid elongation, saturated fatty acid"/>
    <property type="evidence" value="ECO:0007669"/>
    <property type="project" value="TreeGrafter"/>
</dbReference>
<evidence type="ECO:0000256" key="3">
    <source>
        <dbReference type="ARBA" id="ARBA00022679"/>
    </source>
</evidence>
<protein>
    <recommendedName>
        <fullName evidence="10">Elongation of fatty acids protein</fullName>
        <ecNumber evidence="10">2.3.1.-</ecNumber>
    </recommendedName>
</protein>
<dbReference type="GO" id="GO:0034626">
    <property type="term" value="P:fatty acid elongation, polyunsaturated fatty acid"/>
    <property type="evidence" value="ECO:0007669"/>
    <property type="project" value="TreeGrafter"/>
</dbReference>
<proteinExistence type="inferred from homology"/>
<feature type="transmembrane region" description="Helical" evidence="10">
    <location>
        <begin position="26"/>
        <end position="52"/>
    </location>
</feature>
<accession>A0A812XAB4</accession>
<dbReference type="Pfam" id="PF01151">
    <property type="entry name" value="ELO"/>
    <property type="match status" value="1"/>
</dbReference>
<dbReference type="PANTHER" id="PTHR11157">
    <property type="entry name" value="FATTY ACID ACYL TRANSFERASE-RELATED"/>
    <property type="match status" value="1"/>
</dbReference>
<organism evidence="11 12">
    <name type="scientific">Symbiodinium pilosum</name>
    <name type="common">Dinoflagellate</name>
    <dbReference type="NCBI Taxonomy" id="2952"/>
    <lineage>
        <taxon>Eukaryota</taxon>
        <taxon>Sar</taxon>
        <taxon>Alveolata</taxon>
        <taxon>Dinophyceae</taxon>
        <taxon>Suessiales</taxon>
        <taxon>Symbiodiniaceae</taxon>
        <taxon>Symbiodinium</taxon>
    </lineage>
</organism>
<dbReference type="PANTHER" id="PTHR11157:SF133">
    <property type="entry name" value="ELONGATION OF FATTY ACIDS PROTEIN"/>
    <property type="match status" value="1"/>
</dbReference>
<reference evidence="11" key="1">
    <citation type="submission" date="2021-02" db="EMBL/GenBank/DDBJ databases">
        <authorList>
            <person name="Dougan E. K."/>
            <person name="Rhodes N."/>
            <person name="Thang M."/>
            <person name="Chan C."/>
        </authorList>
    </citation>
    <scope>NUCLEOTIDE SEQUENCE</scope>
</reference>
<evidence type="ECO:0000256" key="6">
    <source>
        <dbReference type="ARBA" id="ARBA00022989"/>
    </source>
</evidence>
<evidence type="ECO:0000256" key="1">
    <source>
        <dbReference type="ARBA" id="ARBA00004141"/>
    </source>
</evidence>
<keyword evidence="9 10" id="KW-0275">Fatty acid biosynthesis</keyword>
<comment type="catalytic activity">
    <reaction evidence="10">
        <text>an acyl-CoA + malonyl-CoA + H(+) = a 3-oxoacyl-CoA + CO2 + CoA</text>
        <dbReference type="Rhea" id="RHEA:50252"/>
        <dbReference type="ChEBI" id="CHEBI:15378"/>
        <dbReference type="ChEBI" id="CHEBI:16526"/>
        <dbReference type="ChEBI" id="CHEBI:57287"/>
        <dbReference type="ChEBI" id="CHEBI:57384"/>
        <dbReference type="ChEBI" id="CHEBI:58342"/>
        <dbReference type="ChEBI" id="CHEBI:90726"/>
    </reaction>
    <physiologicalReaction direction="left-to-right" evidence="10">
        <dbReference type="Rhea" id="RHEA:50253"/>
    </physiologicalReaction>
</comment>
<evidence type="ECO:0000256" key="10">
    <source>
        <dbReference type="RuleBase" id="RU361115"/>
    </source>
</evidence>
<evidence type="ECO:0000256" key="9">
    <source>
        <dbReference type="ARBA" id="ARBA00023160"/>
    </source>
</evidence>
<keyword evidence="2 10" id="KW-0444">Lipid biosynthesis</keyword>
<dbReference type="GO" id="GO:0005789">
    <property type="term" value="C:endoplasmic reticulum membrane"/>
    <property type="evidence" value="ECO:0007669"/>
    <property type="project" value="TreeGrafter"/>
</dbReference>
<keyword evidence="3 10" id="KW-0808">Transferase</keyword>
<comment type="caution">
    <text evidence="11">The sequence shown here is derived from an EMBL/GenBank/DDBJ whole genome shotgun (WGS) entry which is preliminary data.</text>
</comment>
<evidence type="ECO:0000256" key="5">
    <source>
        <dbReference type="ARBA" id="ARBA00022832"/>
    </source>
</evidence>
<dbReference type="InterPro" id="IPR030457">
    <property type="entry name" value="ELO_CS"/>
</dbReference>
<comment type="subcellular location">
    <subcellularLocation>
        <location evidence="1">Membrane</location>
        <topology evidence="1">Multi-pass membrane protein</topology>
    </subcellularLocation>
</comment>
<dbReference type="PROSITE" id="PS01188">
    <property type="entry name" value="ELO"/>
    <property type="match status" value="1"/>
</dbReference>
<dbReference type="GO" id="GO:0009922">
    <property type="term" value="F:fatty acid elongase activity"/>
    <property type="evidence" value="ECO:0007669"/>
    <property type="project" value="InterPro"/>
</dbReference>
<dbReference type="GO" id="GO:0034625">
    <property type="term" value="P:fatty acid elongation, monounsaturated fatty acid"/>
    <property type="evidence" value="ECO:0007669"/>
    <property type="project" value="TreeGrafter"/>
</dbReference>
<evidence type="ECO:0000256" key="8">
    <source>
        <dbReference type="ARBA" id="ARBA00023136"/>
    </source>
</evidence>
<comment type="similarity">
    <text evidence="10">Belongs to the ELO family.</text>
</comment>
<keyword evidence="6 10" id="KW-1133">Transmembrane helix</keyword>
<keyword evidence="7 10" id="KW-0443">Lipid metabolism</keyword>
<dbReference type="GO" id="GO:0030148">
    <property type="term" value="P:sphingolipid biosynthetic process"/>
    <property type="evidence" value="ECO:0007669"/>
    <property type="project" value="TreeGrafter"/>
</dbReference>